<name>A0A0N7LUX1_9RHOB</name>
<dbReference type="EC" id="1.2.1.5" evidence="7"/>
<dbReference type="PROSITE" id="PS00070">
    <property type="entry name" value="ALDEHYDE_DEHYDR_CYS"/>
    <property type="match status" value="1"/>
</dbReference>
<evidence type="ECO:0000313" key="9">
    <source>
        <dbReference type="Proteomes" id="UP000051887"/>
    </source>
</evidence>
<evidence type="ECO:0000313" key="7">
    <source>
        <dbReference type="EMBL" id="CUH70257.1"/>
    </source>
</evidence>
<organism evidence="7 9">
    <name type="scientific">Thalassovita autumnalis</name>
    <dbReference type="NCBI Taxonomy" id="2072972"/>
    <lineage>
        <taxon>Bacteria</taxon>
        <taxon>Pseudomonadati</taxon>
        <taxon>Pseudomonadota</taxon>
        <taxon>Alphaproteobacteria</taxon>
        <taxon>Rhodobacterales</taxon>
        <taxon>Roseobacteraceae</taxon>
        <taxon>Thalassovita</taxon>
    </lineage>
</organism>
<dbReference type="PANTHER" id="PTHR11699">
    <property type="entry name" value="ALDEHYDE DEHYDROGENASE-RELATED"/>
    <property type="match status" value="1"/>
</dbReference>
<gene>
    <name evidence="7" type="primary">puuC</name>
    <name evidence="6" type="ORF">TL5118_00976</name>
    <name evidence="7" type="ORF">TL5120_00030</name>
</gene>
<evidence type="ECO:0000256" key="3">
    <source>
        <dbReference type="PROSITE-ProRule" id="PRU10007"/>
    </source>
</evidence>
<proteinExistence type="inferred from homology"/>
<feature type="domain" description="Aldehyde dehydrogenase" evidence="5">
    <location>
        <begin position="29"/>
        <end position="486"/>
    </location>
</feature>
<evidence type="ECO:0000256" key="4">
    <source>
        <dbReference type="RuleBase" id="RU003345"/>
    </source>
</evidence>
<keyword evidence="8" id="KW-1185">Reference proteome</keyword>
<dbReference type="EMBL" id="CYSB01000016">
    <property type="protein sequence ID" value="CUH64682.1"/>
    <property type="molecule type" value="Genomic_DNA"/>
</dbReference>
<dbReference type="InterPro" id="IPR015590">
    <property type="entry name" value="Aldehyde_DH_dom"/>
</dbReference>
<dbReference type="Proteomes" id="UP000051086">
    <property type="component" value="Unassembled WGS sequence"/>
</dbReference>
<dbReference type="InterPro" id="IPR016161">
    <property type="entry name" value="Ald_DH/histidinol_DH"/>
</dbReference>
<dbReference type="Pfam" id="PF00171">
    <property type="entry name" value="Aldedh"/>
    <property type="match status" value="1"/>
</dbReference>
<keyword evidence="2 4" id="KW-0560">Oxidoreductase</keyword>
<dbReference type="InterPro" id="IPR016162">
    <property type="entry name" value="Ald_DH_N"/>
</dbReference>
<feature type="active site" evidence="3">
    <location>
        <position position="264"/>
    </location>
</feature>
<dbReference type="OrthoDB" id="9812625at2"/>
<protein>
    <submittedName>
        <fullName evidence="7">Aldehyde dehydrogenase PuuC</fullName>
        <ecNumber evidence="7">1.2.1.5</ecNumber>
    </submittedName>
</protein>
<dbReference type="SUPFAM" id="SSF53720">
    <property type="entry name" value="ALDH-like"/>
    <property type="match status" value="1"/>
</dbReference>
<dbReference type="InterPro" id="IPR016160">
    <property type="entry name" value="Ald_DH_CS_CYS"/>
</dbReference>
<dbReference type="RefSeq" id="WP_058241617.1">
    <property type="nucleotide sequence ID" value="NZ_CYSB01000016.1"/>
</dbReference>
<evidence type="ECO:0000256" key="1">
    <source>
        <dbReference type="ARBA" id="ARBA00009986"/>
    </source>
</evidence>
<dbReference type="Gene3D" id="3.40.309.10">
    <property type="entry name" value="Aldehyde Dehydrogenase, Chain A, domain 2"/>
    <property type="match status" value="1"/>
</dbReference>
<dbReference type="AlphaFoldDB" id="A0A0N7LUX1"/>
<dbReference type="Gene3D" id="3.40.605.10">
    <property type="entry name" value="Aldehyde Dehydrogenase, Chain A, domain 1"/>
    <property type="match status" value="1"/>
</dbReference>
<dbReference type="EMBL" id="CYSC01000003">
    <property type="protein sequence ID" value="CUH70257.1"/>
    <property type="molecule type" value="Genomic_DNA"/>
</dbReference>
<dbReference type="FunFam" id="3.40.605.10:FF:000007">
    <property type="entry name" value="NAD/NADP-dependent betaine aldehyde dehydrogenase"/>
    <property type="match status" value="1"/>
</dbReference>
<comment type="similarity">
    <text evidence="1 4">Belongs to the aldehyde dehydrogenase family.</text>
</comment>
<accession>A0A0N7LUX1</accession>
<reference evidence="7 9" key="2">
    <citation type="submission" date="2015-09" db="EMBL/GenBank/DDBJ databases">
        <authorList>
            <consortium name="Swine Surveillance"/>
        </authorList>
    </citation>
    <scope>NUCLEOTIDE SEQUENCE [LARGE SCALE GENOMIC DNA]</scope>
    <source>
        <strain evidence="7 9">5120</strain>
    </source>
</reference>
<evidence type="ECO:0000256" key="2">
    <source>
        <dbReference type="ARBA" id="ARBA00023002"/>
    </source>
</evidence>
<dbReference type="Proteomes" id="UP000051887">
    <property type="component" value="Unassembled WGS sequence"/>
</dbReference>
<dbReference type="InterPro" id="IPR016163">
    <property type="entry name" value="Ald_DH_C"/>
</dbReference>
<dbReference type="FunFam" id="3.40.309.10:FF:000012">
    <property type="entry name" value="Betaine aldehyde dehydrogenase"/>
    <property type="match status" value="1"/>
</dbReference>
<evidence type="ECO:0000259" key="5">
    <source>
        <dbReference type="Pfam" id="PF00171"/>
    </source>
</evidence>
<reference evidence="6 8" key="1">
    <citation type="submission" date="2015-09" db="EMBL/GenBank/DDBJ databases">
        <authorList>
            <person name="Rodrigo-Torres L."/>
            <person name="Arahal D.R."/>
        </authorList>
    </citation>
    <scope>NUCLEOTIDE SEQUENCE [LARGE SCALE GENOMIC DNA]</scope>
    <source>
        <strain evidence="6 8">CECT 5118</strain>
    </source>
</reference>
<dbReference type="PROSITE" id="PS00687">
    <property type="entry name" value="ALDEHYDE_DEHYDR_GLU"/>
    <property type="match status" value="1"/>
</dbReference>
<sequence>MLDRISHYKSLCAELGLSDVPQSYVGGAFVTGDGATIALEDPFSRSVLAEYPDCGAEVANRACTASDAAQKVWMRDFTAAARGVVMQKIAALVDERHETLAQVEAVVSGKPIRDCRVEVAKVSEIFRYYAGYTDKLHGQVIPVPSGHLNYTIREPLGVIFQITPWNAPMFTAGWQIAPAMACGNGVVLKPSELTPVTSIALAAICEEAGTPKGLINVLAGLGPTAGEASIAHDATRKVVFVGSPATGRVVATSAGKALKPVVLELGGKSANIVFEDADLEAACKGAQAAIFATAGQSCVAGSRLLVQASIKDQFMDMVAAGMGQLRVGDPLDDATEIGPISNRRQFDHVTAMVDQAAKDGAKVLTGTSDETDALIVPPTILADLPPEADAAQTEIFGPVVTALSFEDEAEAVRIANSTDFGLAGAVWTNNVSLAHRMAANVRAGTFWVNGYKAIHVSTPFGGSRSSGFGRSSGMDVLMEYTEPKSVWVETAEVPRVAFGYAPSE</sequence>
<dbReference type="InterPro" id="IPR029510">
    <property type="entry name" value="Ald_DH_CS_GLU"/>
</dbReference>
<dbReference type="GO" id="GO:0004030">
    <property type="term" value="F:aldehyde dehydrogenase [NAD(P)+] activity"/>
    <property type="evidence" value="ECO:0007669"/>
    <property type="project" value="UniProtKB-EC"/>
</dbReference>
<evidence type="ECO:0000313" key="8">
    <source>
        <dbReference type="Proteomes" id="UP000051086"/>
    </source>
</evidence>
<evidence type="ECO:0000313" key="6">
    <source>
        <dbReference type="EMBL" id="CUH64682.1"/>
    </source>
</evidence>